<name>A0ABU1DC92_9HYPH</name>
<dbReference type="Proteomes" id="UP001181622">
    <property type="component" value="Unassembled WGS sequence"/>
</dbReference>
<comment type="caution">
    <text evidence="2">The sequence shown here is derived from an EMBL/GenBank/DDBJ whole genome shotgun (WGS) entry which is preliminary data.</text>
</comment>
<dbReference type="InterPro" id="IPR041657">
    <property type="entry name" value="HTH_17"/>
</dbReference>
<feature type="domain" description="Helix-turn-helix" evidence="1">
    <location>
        <begin position="18"/>
        <end position="65"/>
    </location>
</feature>
<proteinExistence type="predicted"/>
<evidence type="ECO:0000313" key="3">
    <source>
        <dbReference type="Proteomes" id="UP001181622"/>
    </source>
</evidence>
<protein>
    <submittedName>
        <fullName evidence="2">Helix-turn-helix domain-containing protein</fullName>
    </submittedName>
</protein>
<dbReference type="RefSeq" id="WP_309388828.1">
    <property type="nucleotide sequence ID" value="NZ_JADBEO010000005.1"/>
</dbReference>
<organism evidence="2 3">
    <name type="scientific">Chelatococcus sambhunathii</name>
    <dbReference type="NCBI Taxonomy" id="363953"/>
    <lineage>
        <taxon>Bacteria</taxon>
        <taxon>Pseudomonadati</taxon>
        <taxon>Pseudomonadota</taxon>
        <taxon>Alphaproteobacteria</taxon>
        <taxon>Hyphomicrobiales</taxon>
        <taxon>Chelatococcaceae</taxon>
        <taxon>Chelatococcus</taxon>
    </lineage>
</organism>
<dbReference type="InterPro" id="IPR010093">
    <property type="entry name" value="SinI_DNA-bd"/>
</dbReference>
<sequence length="70" mass="7395">MSASTNVTAGQGNAAAVFTVPEAAVYLRISRASVYRLFDKGELRAARIGGRTLVRRIDADALLERAVSGS</sequence>
<keyword evidence="3" id="KW-1185">Reference proteome</keyword>
<evidence type="ECO:0000259" key="1">
    <source>
        <dbReference type="Pfam" id="PF12728"/>
    </source>
</evidence>
<dbReference type="NCBIfam" id="TIGR01764">
    <property type="entry name" value="excise"/>
    <property type="match status" value="1"/>
</dbReference>
<dbReference type="EMBL" id="JADBEO010000005">
    <property type="protein sequence ID" value="MDR4305653.1"/>
    <property type="molecule type" value="Genomic_DNA"/>
</dbReference>
<reference evidence="2" key="1">
    <citation type="submission" date="2020-10" db="EMBL/GenBank/DDBJ databases">
        <authorList>
            <person name="Abbas A."/>
            <person name="Razzaq R."/>
            <person name="Waqas M."/>
            <person name="Abbas N."/>
            <person name="Nielsen T.K."/>
            <person name="Hansen L.H."/>
            <person name="Hussain S."/>
            <person name="Shahid M."/>
        </authorList>
    </citation>
    <scope>NUCLEOTIDE SEQUENCE</scope>
    <source>
        <strain evidence="2">S14</strain>
    </source>
</reference>
<gene>
    <name evidence="2" type="ORF">IHQ68_03325</name>
</gene>
<accession>A0ABU1DC92</accession>
<evidence type="ECO:0000313" key="2">
    <source>
        <dbReference type="EMBL" id="MDR4305653.1"/>
    </source>
</evidence>
<dbReference type="Pfam" id="PF12728">
    <property type="entry name" value="HTH_17"/>
    <property type="match status" value="1"/>
</dbReference>